<evidence type="ECO:0000256" key="2">
    <source>
        <dbReference type="PROSITE-ProRule" id="PRU00335"/>
    </source>
</evidence>
<dbReference type="SUPFAM" id="SSF46689">
    <property type="entry name" value="Homeodomain-like"/>
    <property type="match status" value="1"/>
</dbReference>
<dbReference type="EMBL" id="JACJVN010000014">
    <property type="protein sequence ID" value="MBB6676314.1"/>
    <property type="molecule type" value="Genomic_DNA"/>
</dbReference>
<dbReference type="Pfam" id="PF00440">
    <property type="entry name" value="TetR_N"/>
    <property type="match status" value="1"/>
</dbReference>
<dbReference type="PROSITE" id="PS50977">
    <property type="entry name" value="HTH_TETR_2"/>
    <property type="match status" value="1"/>
</dbReference>
<dbReference type="PRINTS" id="PR00455">
    <property type="entry name" value="HTHTETR"/>
</dbReference>
<reference evidence="4 5" key="1">
    <citation type="submission" date="2020-08" db="EMBL/GenBank/DDBJ databases">
        <title>Cohnella phylogeny.</title>
        <authorList>
            <person name="Dunlap C."/>
        </authorList>
    </citation>
    <scope>NUCLEOTIDE SEQUENCE [LARGE SCALE GENOMIC DNA]</scope>
    <source>
        <strain evidence="4 5">DSM 103658</strain>
    </source>
</reference>
<gene>
    <name evidence="4" type="ORF">H4Q31_03130</name>
</gene>
<sequence length="294" mass="33762">MEDARKNKILDTAIELFRAKGYSSASMQDIAEACGMAKASIYKFFASKEELFTAAFVACHQTLLDRAAALEREEAWLNLSPKEKLRRKVEIQLEYTVANHLFMIDFKELPIATNEHFIAAWKRKKAALHAWRRELLIEAYGDPIEPYVWDVVAIFRGIHLEYLSFVQQKVIALPMAELAAFIVDRMDAVISDMIRTQPKPVIEPYNAFYSYLNPSDAPAREETVRRLVDLMDKRIGELAKPEDTKKELQQVAAMLRAECERVPSNTTLIRVLTAYLDGVPELRSYVRQLYNLLS</sequence>
<comment type="caution">
    <text evidence="4">The sequence shown here is derived from an EMBL/GenBank/DDBJ whole genome shotgun (WGS) entry which is preliminary data.</text>
</comment>
<proteinExistence type="predicted"/>
<dbReference type="InterPro" id="IPR050624">
    <property type="entry name" value="HTH-type_Tx_Regulator"/>
</dbReference>
<feature type="DNA-binding region" description="H-T-H motif" evidence="2">
    <location>
        <begin position="26"/>
        <end position="45"/>
    </location>
</feature>
<accession>A0A841T4Q6</accession>
<dbReference type="Proteomes" id="UP000574133">
    <property type="component" value="Unassembled WGS sequence"/>
</dbReference>
<dbReference type="GO" id="GO:0003677">
    <property type="term" value="F:DNA binding"/>
    <property type="evidence" value="ECO:0007669"/>
    <property type="project" value="UniProtKB-UniRule"/>
</dbReference>
<dbReference type="Gene3D" id="1.10.357.10">
    <property type="entry name" value="Tetracycline Repressor, domain 2"/>
    <property type="match status" value="1"/>
</dbReference>
<dbReference type="RefSeq" id="WP_185177607.1">
    <property type="nucleotide sequence ID" value="NZ_CBCSEP010000018.1"/>
</dbReference>
<organism evidence="4 5">
    <name type="scientific">Cohnella lubricantis</name>
    <dbReference type="NCBI Taxonomy" id="2163172"/>
    <lineage>
        <taxon>Bacteria</taxon>
        <taxon>Bacillati</taxon>
        <taxon>Bacillota</taxon>
        <taxon>Bacilli</taxon>
        <taxon>Bacillales</taxon>
        <taxon>Paenibacillaceae</taxon>
        <taxon>Cohnella</taxon>
    </lineage>
</organism>
<dbReference type="PANTHER" id="PTHR43479">
    <property type="entry name" value="ACREF/ENVCD OPERON REPRESSOR-RELATED"/>
    <property type="match status" value="1"/>
</dbReference>
<keyword evidence="1 2" id="KW-0238">DNA-binding</keyword>
<dbReference type="PANTHER" id="PTHR43479:SF22">
    <property type="entry name" value="TRANSCRIPTIONAL REGULATOR, TETR FAMILY"/>
    <property type="match status" value="1"/>
</dbReference>
<name>A0A841T4Q6_9BACL</name>
<evidence type="ECO:0000256" key="1">
    <source>
        <dbReference type="ARBA" id="ARBA00023125"/>
    </source>
</evidence>
<evidence type="ECO:0000259" key="3">
    <source>
        <dbReference type="PROSITE" id="PS50977"/>
    </source>
</evidence>
<dbReference type="AlphaFoldDB" id="A0A841T4Q6"/>
<keyword evidence="5" id="KW-1185">Reference proteome</keyword>
<dbReference type="InterPro" id="IPR001647">
    <property type="entry name" value="HTH_TetR"/>
</dbReference>
<evidence type="ECO:0000313" key="5">
    <source>
        <dbReference type="Proteomes" id="UP000574133"/>
    </source>
</evidence>
<evidence type="ECO:0000313" key="4">
    <source>
        <dbReference type="EMBL" id="MBB6676314.1"/>
    </source>
</evidence>
<dbReference type="InterPro" id="IPR009057">
    <property type="entry name" value="Homeodomain-like_sf"/>
</dbReference>
<feature type="domain" description="HTH tetR-type" evidence="3">
    <location>
        <begin position="3"/>
        <end position="63"/>
    </location>
</feature>
<protein>
    <submittedName>
        <fullName evidence="4">TetR/AcrR family transcriptional regulator</fullName>
    </submittedName>
</protein>